<dbReference type="InterPro" id="IPR003658">
    <property type="entry name" value="Anti-sigma_ant"/>
</dbReference>
<dbReference type="InterPro" id="IPR002645">
    <property type="entry name" value="STAS_dom"/>
</dbReference>
<comment type="similarity">
    <text evidence="1 2">Belongs to the anti-sigma-factor antagonist family.</text>
</comment>
<gene>
    <name evidence="4" type="ORF">SacmaDRAFT_4479</name>
</gene>
<dbReference type="AlphaFoldDB" id="H5XAV4"/>
<dbReference type="PANTHER" id="PTHR33495:SF2">
    <property type="entry name" value="ANTI-SIGMA FACTOR ANTAGONIST TM_1081-RELATED"/>
    <property type="match status" value="1"/>
</dbReference>
<evidence type="ECO:0000313" key="4">
    <source>
        <dbReference type="EMBL" id="EHR52664.1"/>
    </source>
</evidence>
<evidence type="ECO:0000256" key="2">
    <source>
        <dbReference type="RuleBase" id="RU003749"/>
    </source>
</evidence>
<feature type="domain" description="STAS" evidence="3">
    <location>
        <begin position="26"/>
        <end position="116"/>
    </location>
</feature>
<organism evidence="4 5">
    <name type="scientific">Saccharomonospora marina XMU15</name>
    <dbReference type="NCBI Taxonomy" id="882083"/>
    <lineage>
        <taxon>Bacteria</taxon>
        <taxon>Bacillati</taxon>
        <taxon>Actinomycetota</taxon>
        <taxon>Actinomycetes</taxon>
        <taxon>Pseudonocardiales</taxon>
        <taxon>Pseudonocardiaceae</taxon>
        <taxon>Saccharomonospora</taxon>
    </lineage>
</organism>
<evidence type="ECO:0000256" key="1">
    <source>
        <dbReference type="ARBA" id="ARBA00009013"/>
    </source>
</evidence>
<dbReference type="HOGENOM" id="CLU_115403_3_4_11"/>
<dbReference type="PROSITE" id="PS50801">
    <property type="entry name" value="STAS"/>
    <property type="match status" value="1"/>
</dbReference>
<dbReference type="Gene3D" id="3.30.750.24">
    <property type="entry name" value="STAS domain"/>
    <property type="match status" value="1"/>
</dbReference>
<dbReference type="NCBIfam" id="TIGR00377">
    <property type="entry name" value="ant_ant_sig"/>
    <property type="match status" value="1"/>
</dbReference>
<reference evidence="4 5" key="1">
    <citation type="journal article" date="2012" name="Stand. Genomic Sci.">
        <title>Genome sequence of the ocean sediment bacterium Saccharomonospora marina type strain (XMU15(T)).</title>
        <authorList>
            <person name="Klenk H.P."/>
            <person name="Lu M."/>
            <person name="Lucas S."/>
            <person name="Lapidus A."/>
            <person name="Copeland A."/>
            <person name="Pitluck S."/>
            <person name="Goodwin L.A."/>
            <person name="Han C."/>
            <person name="Tapia R."/>
            <person name="Brambilla E.M."/>
            <person name="Potter G."/>
            <person name="Land M."/>
            <person name="Ivanova N."/>
            <person name="Rohde M."/>
            <person name="Goker M."/>
            <person name="Detter J.C."/>
            <person name="Li W.J."/>
            <person name="Kyrpides N.C."/>
            <person name="Woyke T."/>
        </authorList>
    </citation>
    <scope>NUCLEOTIDE SEQUENCE [LARGE SCALE GENOMIC DNA]</scope>
    <source>
        <strain evidence="4 5">XMU15</strain>
    </source>
</reference>
<name>H5XAV4_9PSEU</name>
<dbReference type="OrthoDB" id="3556031at2"/>
<accession>H5XAV4</accession>
<dbReference type="eggNOG" id="COG1366">
    <property type="taxonomic scope" value="Bacteria"/>
</dbReference>
<dbReference type="GO" id="GO:0043856">
    <property type="term" value="F:anti-sigma factor antagonist activity"/>
    <property type="evidence" value="ECO:0007669"/>
    <property type="project" value="InterPro"/>
</dbReference>
<keyword evidence="5" id="KW-1185">Reference proteome</keyword>
<evidence type="ECO:0000313" key="5">
    <source>
        <dbReference type="Proteomes" id="UP000004926"/>
    </source>
</evidence>
<protein>
    <recommendedName>
        <fullName evidence="2">Anti-sigma factor antagonist</fullName>
    </recommendedName>
</protein>
<dbReference type="PANTHER" id="PTHR33495">
    <property type="entry name" value="ANTI-SIGMA FACTOR ANTAGONIST TM_1081-RELATED-RELATED"/>
    <property type="match status" value="1"/>
</dbReference>
<proteinExistence type="inferred from homology"/>
<dbReference type="InterPro" id="IPR058548">
    <property type="entry name" value="MlaB-like_STAS"/>
</dbReference>
<dbReference type="EMBL" id="CM001439">
    <property type="protein sequence ID" value="EHR52664.1"/>
    <property type="molecule type" value="Genomic_DNA"/>
</dbReference>
<dbReference type="RefSeq" id="WP_009156042.1">
    <property type="nucleotide sequence ID" value="NZ_CM001439.1"/>
</dbReference>
<dbReference type="InterPro" id="IPR036513">
    <property type="entry name" value="STAS_dom_sf"/>
</dbReference>
<dbReference type="Pfam" id="PF13466">
    <property type="entry name" value="STAS_2"/>
    <property type="match status" value="1"/>
</dbReference>
<dbReference type="SUPFAM" id="SSF52091">
    <property type="entry name" value="SpoIIaa-like"/>
    <property type="match status" value="1"/>
</dbReference>
<dbReference type="CDD" id="cd07043">
    <property type="entry name" value="STAS_anti-anti-sigma_factors"/>
    <property type="match status" value="1"/>
</dbReference>
<dbReference type="Proteomes" id="UP000004926">
    <property type="component" value="Chromosome"/>
</dbReference>
<evidence type="ECO:0000259" key="3">
    <source>
        <dbReference type="PROSITE" id="PS50801"/>
    </source>
</evidence>
<dbReference type="STRING" id="882083.SacmaDRAFT_4479"/>
<sequence length="116" mass="12489">MTNGENPAHPTTPTVRAELVSDEGRITLSGEVDHGAAPQLDDALDRLLSGGAKRLVVDFARLSFFDSACISALVRAHAAITDRGGTMKLVNVDRFAHRVLQIAGLLPLFEIEQAKR</sequence>